<gene>
    <name evidence="2" type="ORF">chiPu_0022108</name>
</gene>
<accession>A0A401RKA8</accession>
<keyword evidence="1" id="KW-1133">Transmembrane helix</keyword>
<keyword evidence="1" id="KW-0472">Membrane</keyword>
<keyword evidence="1" id="KW-0812">Transmembrane</keyword>
<dbReference type="AlphaFoldDB" id="A0A401RKA8"/>
<comment type="caution">
    <text evidence="2">The sequence shown here is derived from an EMBL/GenBank/DDBJ whole genome shotgun (WGS) entry which is preliminary data.</text>
</comment>
<feature type="transmembrane region" description="Helical" evidence="1">
    <location>
        <begin position="34"/>
        <end position="56"/>
    </location>
</feature>
<organism evidence="2 3">
    <name type="scientific">Chiloscyllium punctatum</name>
    <name type="common">Brownbanded bambooshark</name>
    <name type="synonym">Hemiscyllium punctatum</name>
    <dbReference type="NCBI Taxonomy" id="137246"/>
    <lineage>
        <taxon>Eukaryota</taxon>
        <taxon>Metazoa</taxon>
        <taxon>Chordata</taxon>
        <taxon>Craniata</taxon>
        <taxon>Vertebrata</taxon>
        <taxon>Chondrichthyes</taxon>
        <taxon>Elasmobranchii</taxon>
        <taxon>Galeomorphii</taxon>
        <taxon>Galeoidea</taxon>
        <taxon>Orectolobiformes</taxon>
        <taxon>Hemiscylliidae</taxon>
        <taxon>Chiloscyllium</taxon>
    </lineage>
</organism>
<dbReference type="OMA" id="CAEAVIY"/>
<evidence type="ECO:0000313" key="2">
    <source>
        <dbReference type="EMBL" id="GCC18588.1"/>
    </source>
</evidence>
<dbReference type="EMBL" id="BEZZ01005968">
    <property type="protein sequence ID" value="GCC18588.1"/>
    <property type="molecule type" value="Genomic_DNA"/>
</dbReference>
<protein>
    <submittedName>
        <fullName evidence="2">Uncharacterized protein</fullName>
    </submittedName>
</protein>
<name>A0A401RKA8_CHIPU</name>
<evidence type="ECO:0000313" key="3">
    <source>
        <dbReference type="Proteomes" id="UP000287033"/>
    </source>
</evidence>
<proteinExistence type="predicted"/>
<sequence length="71" mass="7812">MAFVSSLTSLCAEAVIYKALNRPRGPDQKRELTIIFLIFELVSFTCLLTASLLAVFESGFSTLYRCIAGFG</sequence>
<feature type="non-terminal residue" evidence="2">
    <location>
        <position position="71"/>
    </location>
</feature>
<reference evidence="2 3" key="1">
    <citation type="journal article" date="2018" name="Nat. Ecol. Evol.">
        <title>Shark genomes provide insights into elasmobranch evolution and the origin of vertebrates.</title>
        <authorList>
            <person name="Hara Y"/>
            <person name="Yamaguchi K"/>
            <person name="Onimaru K"/>
            <person name="Kadota M"/>
            <person name="Koyanagi M"/>
            <person name="Keeley SD"/>
            <person name="Tatsumi K"/>
            <person name="Tanaka K"/>
            <person name="Motone F"/>
            <person name="Kageyama Y"/>
            <person name="Nozu R"/>
            <person name="Adachi N"/>
            <person name="Nishimura O"/>
            <person name="Nakagawa R"/>
            <person name="Tanegashima C"/>
            <person name="Kiyatake I"/>
            <person name="Matsumoto R"/>
            <person name="Murakumo K"/>
            <person name="Nishida K"/>
            <person name="Terakita A"/>
            <person name="Kuratani S"/>
            <person name="Sato K"/>
            <person name="Hyodo S Kuraku.S."/>
        </authorList>
    </citation>
    <scope>NUCLEOTIDE SEQUENCE [LARGE SCALE GENOMIC DNA]</scope>
</reference>
<keyword evidence="3" id="KW-1185">Reference proteome</keyword>
<evidence type="ECO:0000256" key="1">
    <source>
        <dbReference type="SAM" id="Phobius"/>
    </source>
</evidence>
<dbReference type="Proteomes" id="UP000287033">
    <property type="component" value="Unassembled WGS sequence"/>
</dbReference>